<dbReference type="InterPro" id="IPR050813">
    <property type="entry name" value="Sigma-70_Factor"/>
</dbReference>
<dbReference type="InterPro" id="IPR013325">
    <property type="entry name" value="RNA_pol_sigma_r2"/>
</dbReference>
<evidence type="ECO:0000313" key="7">
    <source>
        <dbReference type="EMBL" id="WXA93773.1"/>
    </source>
</evidence>
<reference evidence="7 8" key="1">
    <citation type="submission" date="2021-12" db="EMBL/GenBank/DDBJ databases">
        <title>Discovery of the Pendulisporaceae a myxobacterial family with distinct sporulation behavior and unique specialized metabolism.</title>
        <authorList>
            <person name="Garcia R."/>
            <person name="Popoff A."/>
            <person name="Bader C.D."/>
            <person name="Loehr J."/>
            <person name="Walesch S."/>
            <person name="Walt C."/>
            <person name="Boldt J."/>
            <person name="Bunk B."/>
            <person name="Haeckl F.J.F.P.J."/>
            <person name="Gunesch A.P."/>
            <person name="Birkelbach J."/>
            <person name="Nuebel U."/>
            <person name="Pietschmann T."/>
            <person name="Bach T."/>
            <person name="Mueller R."/>
        </authorList>
    </citation>
    <scope>NUCLEOTIDE SEQUENCE [LARGE SCALE GENOMIC DNA]</scope>
    <source>
        <strain evidence="7 8">MSr12523</strain>
    </source>
</reference>
<dbReference type="SUPFAM" id="SSF88659">
    <property type="entry name" value="Sigma3 and sigma4 domains of RNA polymerase sigma factors"/>
    <property type="match status" value="1"/>
</dbReference>
<evidence type="ECO:0000313" key="8">
    <source>
        <dbReference type="Proteomes" id="UP001379533"/>
    </source>
</evidence>
<dbReference type="Pfam" id="PF04542">
    <property type="entry name" value="Sigma70_r2"/>
    <property type="match status" value="1"/>
</dbReference>
<dbReference type="NCBIfam" id="TIGR02937">
    <property type="entry name" value="sigma70-ECF"/>
    <property type="match status" value="1"/>
</dbReference>
<dbReference type="PRINTS" id="PR00046">
    <property type="entry name" value="SIGMA70FCT"/>
</dbReference>
<dbReference type="Pfam" id="PF04545">
    <property type="entry name" value="Sigma70_r4"/>
    <property type="match status" value="1"/>
</dbReference>
<evidence type="ECO:0000259" key="6">
    <source>
        <dbReference type="PROSITE" id="PS00715"/>
    </source>
</evidence>
<dbReference type="PROSITE" id="PS00715">
    <property type="entry name" value="SIGMA70_1"/>
    <property type="match status" value="1"/>
</dbReference>
<dbReference type="InterPro" id="IPR007627">
    <property type="entry name" value="RNA_pol_sigma70_r2"/>
</dbReference>
<keyword evidence="5" id="KW-0804">Transcription</keyword>
<keyword evidence="2" id="KW-0805">Transcription regulation</keyword>
<accession>A0ABZ2K8T3</accession>
<sequence>MSSVFDGASLRAYRESLASVAPLDRETERDLARRWIAGEKRAGEKIVEACLPFVIAIALEYRRWGIPLEDIVQQGNLGLLRAAKKFDPERDVRLATYAAYWIRAEIREYVVRAYRVVRLGTTKAERRALRAYRTQERDPEELARLSGLSPERVEMLMPLLAGREMSLDASGADTTPVVERMAAKGPDPEEAAGAQEVRDRAAGAVRDALRHLNERELLIVKERLMNDDPVTLQRLGEMLGVSKERVRQLEERARGKLRDRLASMREHAQAM</sequence>
<dbReference type="InterPro" id="IPR007630">
    <property type="entry name" value="RNA_pol_sigma70_r4"/>
</dbReference>
<feature type="domain" description="RNA polymerase sigma-70" evidence="6">
    <location>
        <begin position="70"/>
        <end position="83"/>
    </location>
</feature>
<keyword evidence="3" id="KW-0731">Sigma factor</keyword>
<dbReference type="Gene3D" id="1.20.120.1810">
    <property type="match status" value="1"/>
</dbReference>
<protein>
    <submittedName>
        <fullName evidence="7">Sigma-70 family RNA polymerase sigma factor</fullName>
    </submittedName>
</protein>
<dbReference type="InterPro" id="IPR000943">
    <property type="entry name" value="RNA_pol_sigma70"/>
</dbReference>
<evidence type="ECO:0000256" key="1">
    <source>
        <dbReference type="ARBA" id="ARBA00007788"/>
    </source>
</evidence>
<dbReference type="InterPro" id="IPR014284">
    <property type="entry name" value="RNA_pol_sigma-70_dom"/>
</dbReference>
<dbReference type="InterPro" id="IPR013324">
    <property type="entry name" value="RNA_pol_sigma_r3/r4-like"/>
</dbReference>
<organism evidence="7 8">
    <name type="scientific">Pendulispora brunnea</name>
    <dbReference type="NCBI Taxonomy" id="2905690"/>
    <lineage>
        <taxon>Bacteria</taxon>
        <taxon>Pseudomonadati</taxon>
        <taxon>Myxococcota</taxon>
        <taxon>Myxococcia</taxon>
        <taxon>Myxococcales</taxon>
        <taxon>Sorangiineae</taxon>
        <taxon>Pendulisporaceae</taxon>
        <taxon>Pendulispora</taxon>
    </lineage>
</organism>
<dbReference type="SUPFAM" id="SSF88946">
    <property type="entry name" value="Sigma2 domain of RNA polymerase sigma factors"/>
    <property type="match status" value="1"/>
</dbReference>
<keyword evidence="8" id="KW-1185">Reference proteome</keyword>
<evidence type="ECO:0000256" key="5">
    <source>
        <dbReference type="ARBA" id="ARBA00023163"/>
    </source>
</evidence>
<evidence type="ECO:0000256" key="4">
    <source>
        <dbReference type="ARBA" id="ARBA00023125"/>
    </source>
</evidence>
<dbReference type="PANTHER" id="PTHR30376:SF3">
    <property type="entry name" value="RNA POLYMERASE SIGMA FACTOR RPOH"/>
    <property type="match status" value="1"/>
</dbReference>
<dbReference type="Proteomes" id="UP001379533">
    <property type="component" value="Chromosome"/>
</dbReference>
<name>A0ABZ2K8T3_9BACT</name>
<dbReference type="EMBL" id="CP089982">
    <property type="protein sequence ID" value="WXA93773.1"/>
    <property type="molecule type" value="Genomic_DNA"/>
</dbReference>
<dbReference type="RefSeq" id="WP_394844372.1">
    <property type="nucleotide sequence ID" value="NZ_CP089982.1"/>
</dbReference>
<gene>
    <name evidence="7" type="ORF">LZC95_45885</name>
</gene>
<evidence type="ECO:0000256" key="3">
    <source>
        <dbReference type="ARBA" id="ARBA00023082"/>
    </source>
</evidence>
<keyword evidence="4" id="KW-0238">DNA-binding</keyword>
<comment type="similarity">
    <text evidence="1">Belongs to the sigma-70 factor family.</text>
</comment>
<proteinExistence type="inferred from homology"/>
<evidence type="ECO:0000256" key="2">
    <source>
        <dbReference type="ARBA" id="ARBA00023015"/>
    </source>
</evidence>
<dbReference type="Gene3D" id="1.20.140.160">
    <property type="match status" value="1"/>
</dbReference>
<dbReference type="PANTHER" id="PTHR30376">
    <property type="entry name" value="SIGMA FACTOR RPOH HEAT SHOCK RELATED"/>
    <property type="match status" value="1"/>
</dbReference>